<dbReference type="PANTHER" id="PTHR45266:SF3">
    <property type="entry name" value="OXALOACETATE DECARBOXYLASE ALPHA CHAIN"/>
    <property type="match status" value="1"/>
</dbReference>
<name>A0A1I3WWE4_9HYPH</name>
<dbReference type="InterPro" id="IPR001249">
    <property type="entry name" value="AcCoA_biotinCC"/>
</dbReference>
<evidence type="ECO:0000313" key="11">
    <source>
        <dbReference type="EMBL" id="SFK11499.1"/>
    </source>
</evidence>
<keyword evidence="5 9" id="KW-0276">Fatty acid metabolism</keyword>
<dbReference type="Gene3D" id="2.40.50.100">
    <property type="match status" value="1"/>
</dbReference>
<dbReference type="GO" id="GO:0009317">
    <property type="term" value="C:acetyl-CoA carboxylase complex"/>
    <property type="evidence" value="ECO:0007669"/>
    <property type="project" value="InterPro"/>
</dbReference>
<comment type="function">
    <text evidence="1 9">This protein is a component of the acetyl coenzyme A carboxylase complex; first, biotin carboxylase catalyzes the carboxylation of the carrier protein and then the transcarboxylase transfers the carboxyl group to form malonyl-CoA.</text>
</comment>
<keyword evidence="6 9" id="KW-0443">Lipid metabolism</keyword>
<dbReference type="PROSITE" id="PS00188">
    <property type="entry name" value="BIOTIN"/>
    <property type="match status" value="1"/>
</dbReference>
<protein>
    <recommendedName>
        <fullName evidence="3 9">Biotin carboxyl carrier protein of acetyl-CoA carboxylase</fullName>
    </recommendedName>
</protein>
<keyword evidence="4 9" id="KW-0444">Lipid biosynthesis</keyword>
<evidence type="ECO:0000259" key="10">
    <source>
        <dbReference type="PROSITE" id="PS50968"/>
    </source>
</evidence>
<sequence length="160" mass="16439">MKYTGPKPAENETESAASGAVDIDLVEALAKIMTRAGLTEIEVAQGDLKIRVARQLVASAPPPLAPAPVAAAPIPTKASAADAPGAVKSPMVGTAYLRASPESPPFVEVGSIVKAGDKILLVEAMKTFNEIVAPRSGVVVGVLVEDGQPVEYGQPLFVIE</sequence>
<evidence type="ECO:0000256" key="9">
    <source>
        <dbReference type="RuleBase" id="RU364072"/>
    </source>
</evidence>
<evidence type="ECO:0000256" key="2">
    <source>
        <dbReference type="ARBA" id="ARBA00005194"/>
    </source>
</evidence>
<dbReference type="PROSITE" id="PS50968">
    <property type="entry name" value="BIOTINYL_LIPOYL"/>
    <property type="match status" value="1"/>
</dbReference>
<keyword evidence="7 9" id="KW-0275">Fatty acid biosynthesis</keyword>
<gene>
    <name evidence="11" type="ORF">SAMN05444581_102179</name>
</gene>
<evidence type="ECO:0000256" key="3">
    <source>
        <dbReference type="ARBA" id="ARBA00017562"/>
    </source>
</evidence>
<dbReference type="UniPathway" id="UPA00094"/>
<dbReference type="GO" id="GO:0006633">
    <property type="term" value="P:fatty acid biosynthetic process"/>
    <property type="evidence" value="ECO:0007669"/>
    <property type="project" value="UniProtKB-UniPathway"/>
</dbReference>
<organism evidence="11 12">
    <name type="scientific">Methylocapsa palsarum</name>
    <dbReference type="NCBI Taxonomy" id="1612308"/>
    <lineage>
        <taxon>Bacteria</taxon>
        <taxon>Pseudomonadati</taxon>
        <taxon>Pseudomonadota</taxon>
        <taxon>Alphaproteobacteria</taxon>
        <taxon>Hyphomicrobiales</taxon>
        <taxon>Beijerinckiaceae</taxon>
        <taxon>Methylocapsa</taxon>
    </lineage>
</organism>
<dbReference type="RefSeq" id="WP_091678171.1">
    <property type="nucleotide sequence ID" value="NZ_FOSN01000002.1"/>
</dbReference>
<keyword evidence="8 9" id="KW-0092">Biotin</keyword>
<evidence type="ECO:0000313" key="12">
    <source>
        <dbReference type="Proteomes" id="UP000198755"/>
    </source>
</evidence>
<feature type="domain" description="Lipoyl-binding" evidence="10">
    <location>
        <begin position="84"/>
        <end position="160"/>
    </location>
</feature>
<proteinExistence type="predicted"/>
<evidence type="ECO:0000256" key="8">
    <source>
        <dbReference type="ARBA" id="ARBA00023267"/>
    </source>
</evidence>
<dbReference type="InterPro" id="IPR001882">
    <property type="entry name" value="Biotin_BS"/>
</dbReference>
<dbReference type="InterPro" id="IPR000089">
    <property type="entry name" value="Biotin_lipoyl"/>
</dbReference>
<dbReference type="PRINTS" id="PR01071">
    <property type="entry name" value="ACOABIOTINCC"/>
</dbReference>
<dbReference type="InterPro" id="IPR011053">
    <property type="entry name" value="Single_hybrid_motif"/>
</dbReference>
<dbReference type="GO" id="GO:0003989">
    <property type="term" value="F:acetyl-CoA carboxylase activity"/>
    <property type="evidence" value="ECO:0007669"/>
    <property type="project" value="InterPro"/>
</dbReference>
<dbReference type="InterPro" id="IPR050709">
    <property type="entry name" value="Biotin_Carboxyl_Carrier/Decarb"/>
</dbReference>
<dbReference type="EMBL" id="FOSN01000002">
    <property type="protein sequence ID" value="SFK11499.1"/>
    <property type="molecule type" value="Genomic_DNA"/>
</dbReference>
<dbReference type="PANTHER" id="PTHR45266">
    <property type="entry name" value="OXALOACETATE DECARBOXYLASE ALPHA CHAIN"/>
    <property type="match status" value="1"/>
</dbReference>
<dbReference type="CDD" id="cd06850">
    <property type="entry name" value="biotinyl_domain"/>
    <property type="match status" value="1"/>
</dbReference>
<evidence type="ECO:0000256" key="1">
    <source>
        <dbReference type="ARBA" id="ARBA00003761"/>
    </source>
</evidence>
<reference evidence="11 12" key="1">
    <citation type="submission" date="2016-10" db="EMBL/GenBank/DDBJ databases">
        <authorList>
            <person name="de Groot N.N."/>
        </authorList>
    </citation>
    <scope>NUCLEOTIDE SEQUENCE [LARGE SCALE GENOMIC DNA]</scope>
    <source>
        <strain evidence="11 12">NE2</strain>
    </source>
</reference>
<dbReference type="Proteomes" id="UP000198755">
    <property type="component" value="Unassembled WGS sequence"/>
</dbReference>
<evidence type="ECO:0000256" key="5">
    <source>
        <dbReference type="ARBA" id="ARBA00022832"/>
    </source>
</evidence>
<dbReference type="Pfam" id="PF00364">
    <property type="entry name" value="Biotin_lipoyl"/>
    <property type="match status" value="1"/>
</dbReference>
<evidence type="ECO:0000256" key="6">
    <source>
        <dbReference type="ARBA" id="ARBA00023098"/>
    </source>
</evidence>
<evidence type="ECO:0000256" key="7">
    <source>
        <dbReference type="ARBA" id="ARBA00023160"/>
    </source>
</evidence>
<dbReference type="AlphaFoldDB" id="A0A1I3WWE4"/>
<comment type="pathway">
    <text evidence="2 9">Lipid metabolism; fatty acid biosynthesis.</text>
</comment>
<evidence type="ECO:0000256" key="4">
    <source>
        <dbReference type="ARBA" id="ARBA00022516"/>
    </source>
</evidence>
<dbReference type="SUPFAM" id="SSF51230">
    <property type="entry name" value="Single hybrid motif"/>
    <property type="match status" value="1"/>
</dbReference>
<dbReference type="OrthoDB" id="9811735at2"/>
<keyword evidence="12" id="KW-1185">Reference proteome</keyword>
<accession>A0A1I3WWE4</accession>
<dbReference type="STRING" id="1612308.SAMN05444581_102179"/>